<keyword evidence="6" id="KW-0067">ATP-binding</keyword>
<reference evidence="11 12" key="1">
    <citation type="journal article" date="2021" name="Nat. Plants">
        <title>The Taxus genome provides insights into paclitaxel biosynthesis.</title>
        <authorList>
            <person name="Xiong X."/>
            <person name="Gou J."/>
            <person name="Liao Q."/>
            <person name="Li Y."/>
            <person name="Zhou Q."/>
            <person name="Bi G."/>
            <person name="Li C."/>
            <person name="Du R."/>
            <person name="Wang X."/>
            <person name="Sun T."/>
            <person name="Guo L."/>
            <person name="Liang H."/>
            <person name="Lu P."/>
            <person name="Wu Y."/>
            <person name="Zhang Z."/>
            <person name="Ro D.K."/>
            <person name="Shang Y."/>
            <person name="Huang S."/>
            <person name="Yan J."/>
        </authorList>
    </citation>
    <scope>NUCLEOTIDE SEQUENCE [LARGE SCALE GENOMIC DNA]</scope>
    <source>
        <strain evidence="11">Ta-2019</strain>
    </source>
</reference>
<name>A0AA38CKI3_TAXCH</name>
<dbReference type="GO" id="GO:0016887">
    <property type="term" value="F:ATP hydrolysis activity"/>
    <property type="evidence" value="ECO:0007669"/>
    <property type="project" value="InterPro"/>
</dbReference>
<evidence type="ECO:0000256" key="3">
    <source>
        <dbReference type="ARBA" id="ARBA00022448"/>
    </source>
</evidence>
<feature type="compositionally biased region" description="Polar residues" evidence="9">
    <location>
        <begin position="361"/>
        <end position="373"/>
    </location>
</feature>
<dbReference type="GO" id="GO:0005886">
    <property type="term" value="C:plasma membrane"/>
    <property type="evidence" value="ECO:0007669"/>
    <property type="project" value="TreeGrafter"/>
</dbReference>
<dbReference type="PROSITE" id="PS50893">
    <property type="entry name" value="ABC_TRANSPORTER_2"/>
    <property type="match status" value="1"/>
</dbReference>
<dbReference type="InterPro" id="IPR027417">
    <property type="entry name" value="P-loop_NTPase"/>
</dbReference>
<evidence type="ECO:0000256" key="2">
    <source>
        <dbReference type="ARBA" id="ARBA00005814"/>
    </source>
</evidence>
<keyword evidence="12" id="KW-1185">Reference proteome</keyword>
<dbReference type="GO" id="GO:0140359">
    <property type="term" value="F:ABC-type transporter activity"/>
    <property type="evidence" value="ECO:0007669"/>
    <property type="project" value="InterPro"/>
</dbReference>
<dbReference type="InterPro" id="IPR003593">
    <property type="entry name" value="AAA+_ATPase"/>
</dbReference>
<comment type="similarity">
    <text evidence="2">Belongs to the ABC transporter superfamily. ABCG family. Eye pigment precursor importer (TC 3.A.1.204) subfamily.</text>
</comment>
<evidence type="ECO:0000256" key="9">
    <source>
        <dbReference type="SAM" id="MobiDB-lite"/>
    </source>
</evidence>
<dbReference type="Pfam" id="PF19055">
    <property type="entry name" value="ABC2_membrane_7"/>
    <property type="match status" value="1"/>
</dbReference>
<evidence type="ECO:0000256" key="5">
    <source>
        <dbReference type="ARBA" id="ARBA00022741"/>
    </source>
</evidence>
<evidence type="ECO:0000313" key="11">
    <source>
        <dbReference type="EMBL" id="KAH9300523.1"/>
    </source>
</evidence>
<dbReference type="GO" id="GO:0005524">
    <property type="term" value="F:ATP binding"/>
    <property type="evidence" value="ECO:0007669"/>
    <property type="project" value="UniProtKB-KW"/>
</dbReference>
<dbReference type="PANTHER" id="PTHR48041">
    <property type="entry name" value="ABC TRANSPORTER G FAMILY MEMBER 28"/>
    <property type="match status" value="1"/>
</dbReference>
<dbReference type="InterPro" id="IPR003439">
    <property type="entry name" value="ABC_transporter-like_ATP-bd"/>
</dbReference>
<evidence type="ECO:0000256" key="6">
    <source>
        <dbReference type="ARBA" id="ARBA00022840"/>
    </source>
</evidence>
<feature type="compositionally biased region" description="Basic and acidic residues" evidence="9">
    <location>
        <begin position="35"/>
        <end position="48"/>
    </location>
</feature>
<evidence type="ECO:0000313" key="12">
    <source>
        <dbReference type="Proteomes" id="UP000824469"/>
    </source>
</evidence>
<keyword evidence="5" id="KW-0547">Nucleotide-binding</keyword>
<keyword evidence="8" id="KW-0472">Membrane</keyword>
<dbReference type="PANTHER" id="PTHR48041:SF111">
    <property type="entry name" value="ABC TRANSPORTER G FAMILY MEMBER 14"/>
    <property type="match status" value="1"/>
</dbReference>
<dbReference type="SMART" id="SM00382">
    <property type="entry name" value="AAA"/>
    <property type="match status" value="1"/>
</dbReference>
<protein>
    <recommendedName>
        <fullName evidence="10">ABC transporter domain-containing protein</fullName>
    </recommendedName>
</protein>
<dbReference type="InterPro" id="IPR050352">
    <property type="entry name" value="ABCG_transporters"/>
</dbReference>
<dbReference type="EMBL" id="JAHRHJ020000009">
    <property type="protein sequence ID" value="KAH9300523.1"/>
    <property type="molecule type" value="Genomic_DNA"/>
</dbReference>
<accession>A0AA38CKI3</accession>
<dbReference type="FunFam" id="3.40.50.300:FF:000337">
    <property type="entry name" value="ABC transporter G family member 22"/>
    <property type="match status" value="1"/>
</dbReference>
<dbReference type="AlphaFoldDB" id="A0AA38CKI3"/>
<keyword evidence="7" id="KW-1133">Transmembrane helix</keyword>
<dbReference type="Pfam" id="PF00005">
    <property type="entry name" value="ABC_tran"/>
    <property type="match status" value="1"/>
</dbReference>
<evidence type="ECO:0000256" key="1">
    <source>
        <dbReference type="ARBA" id="ARBA00004141"/>
    </source>
</evidence>
<evidence type="ECO:0000256" key="4">
    <source>
        <dbReference type="ARBA" id="ARBA00022692"/>
    </source>
</evidence>
<comment type="caution">
    <text evidence="11">The sequence shown here is derived from an EMBL/GenBank/DDBJ whole genome shotgun (WGS) entry which is preliminary data.</text>
</comment>
<feature type="region of interest" description="Disordered" evidence="9">
    <location>
        <begin position="1"/>
        <end position="48"/>
    </location>
</feature>
<sequence>MMPLPPEDPYDVNGSGAMTRTATSPALHRPPGENGHVRDFDPNRPVEEPQYHATAPIETIIDFHGVENNIAASRTSSRPLLHQPVHRVTLKFEDVVYKIKVNTKMTSWWKPNQERRAVEKTILNRVSGSVCPGEILAMLGPSGSGKTTLLSALGGRLEGKVSGSILFNAERFGKSIKRKTGFVTQDDVLYPHLTVRETLIYAALLRLPRAVTKQEKKEHVDAIIAELGLTRCKNTIIGAPLLRGVSGGERKRVSIGHEMLTNPSLLLLDEPTSGLDSTTAQRIIVTLQNLARGGRTVITTIHQPSSRVYYMFHKVILLSEGNAIYYGEASAAMDYFSSIGLSPLFPMNPADFMLDLANGITPETRNGDGSTELQPEPQGKTEMEDQKKLKQNLIAQYKKNLASKIKAELTNVDNCNNGEKHRRSNSEKNEWETSWWEQFCVLLQRSLKERRHESFSGLRIFQVVAVSILSGMLWWQSKVSQIQDQ</sequence>
<dbReference type="Gene3D" id="3.40.50.300">
    <property type="entry name" value="P-loop containing nucleotide triphosphate hydrolases"/>
    <property type="match status" value="1"/>
</dbReference>
<dbReference type="CDD" id="cd03213">
    <property type="entry name" value="ABCG_EPDR"/>
    <property type="match status" value="1"/>
</dbReference>
<keyword evidence="3" id="KW-0813">Transport</keyword>
<comment type="subcellular location">
    <subcellularLocation>
        <location evidence="1">Membrane</location>
        <topology evidence="1">Multi-pass membrane protein</topology>
    </subcellularLocation>
</comment>
<feature type="domain" description="ABC transporter" evidence="10">
    <location>
        <begin position="90"/>
        <end position="345"/>
    </location>
</feature>
<keyword evidence="4" id="KW-0812">Transmembrane</keyword>
<gene>
    <name evidence="11" type="ORF">KI387_012106</name>
</gene>
<organism evidence="11 12">
    <name type="scientific">Taxus chinensis</name>
    <name type="common">Chinese yew</name>
    <name type="synonym">Taxus wallichiana var. chinensis</name>
    <dbReference type="NCBI Taxonomy" id="29808"/>
    <lineage>
        <taxon>Eukaryota</taxon>
        <taxon>Viridiplantae</taxon>
        <taxon>Streptophyta</taxon>
        <taxon>Embryophyta</taxon>
        <taxon>Tracheophyta</taxon>
        <taxon>Spermatophyta</taxon>
        <taxon>Pinopsida</taxon>
        <taxon>Pinidae</taxon>
        <taxon>Conifers II</taxon>
        <taxon>Cupressales</taxon>
        <taxon>Taxaceae</taxon>
        <taxon>Taxus</taxon>
    </lineage>
</organism>
<dbReference type="InterPro" id="IPR043926">
    <property type="entry name" value="ABCG_dom"/>
</dbReference>
<evidence type="ECO:0000259" key="10">
    <source>
        <dbReference type="PROSITE" id="PS50893"/>
    </source>
</evidence>
<dbReference type="SUPFAM" id="SSF52540">
    <property type="entry name" value="P-loop containing nucleoside triphosphate hydrolases"/>
    <property type="match status" value="1"/>
</dbReference>
<feature type="region of interest" description="Disordered" evidence="9">
    <location>
        <begin position="361"/>
        <end position="382"/>
    </location>
</feature>
<evidence type="ECO:0000256" key="7">
    <source>
        <dbReference type="ARBA" id="ARBA00022989"/>
    </source>
</evidence>
<dbReference type="Proteomes" id="UP000824469">
    <property type="component" value="Unassembled WGS sequence"/>
</dbReference>
<proteinExistence type="inferred from homology"/>
<feature type="non-terminal residue" evidence="11">
    <location>
        <position position="1"/>
    </location>
</feature>
<evidence type="ECO:0000256" key="8">
    <source>
        <dbReference type="ARBA" id="ARBA00023136"/>
    </source>
</evidence>